<dbReference type="STRING" id="77020.A0A0M8MPF1"/>
<evidence type="ECO:0000259" key="9">
    <source>
        <dbReference type="Pfam" id="PF00294"/>
    </source>
</evidence>
<dbReference type="InterPro" id="IPR007342">
    <property type="entry name" value="PsuG"/>
</dbReference>
<keyword evidence="6" id="KW-0456">Lyase</keyword>
<protein>
    <submittedName>
        <fullName evidence="10">Indigoidine synthase a-like protein</fullName>
    </submittedName>
</protein>
<dbReference type="SUPFAM" id="SSF110581">
    <property type="entry name" value="Indigoidine synthase A-like"/>
    <property type="match status" value="1"/>
</dbReference>
<dbReference type="GeneID" id="28729371"/>
<dbReference type="InterPro" id="IPR022830">
    <property type="entry name" value="Indigdn_synthA-like"/>
</dbReference>
<dbReference type="VEuPathDB" id="FungiDB:Malapachy_3015"/>
<keyword evidence="1" id="KW-0808">Transferase</keyword>
<evidence type="ECO:0000256" key="1">
    <source>
        <dbReference type="ARBA" id="ARBA00022679"/>
    </source>
</evidence>
<dbReference type="Gene3D" id="3.40.1790.10">
    <property type="entry name" value="Indigoidine synthase domain"/>
    <property type="match status" value="1"/>
</dbReference>
<evidence type="ECO:0000256" key="8">
    <source>
        <dbReference type="SAM" id="MobiDB-lite"/>
    </source>
</evidence>
<feature type="domain" description="Carbohydrate kinase PfkB" evidence="9">
    <location>
        <begin position="351"/>
        <end position="684"/>
    </location>
</feature>
<organism evidence="10 11">
    <name type="scientific">Malassezia pachydermatis</name>
    <dbReference type="NCBI Taxonomy" id="77020"/>
    <lineage>
        <taxon>Eukaryota</taxon>
        <taxon>Fungi</taxon>
        <taxon>Dikarya</taxon>
        <taxon>Basidiomycota</taxon>
        <taxon>Ustilaginomycotina</taxon>
        <taxon>Malasseziomycetes</taxon>
        <taxon>Malasseziales</taxon>
        <taxon>Malasseziaceae</taxon>
        <taxon>Malassezia</taxon>
    </lineage>
</organism>
<evidence type="ECO:0000313" key="10">
    <source>
        <dbReference type="EMBL" id="KOS16586.1"/>
    </source>
</evidence>
<dbReference type="HAMAP" id="MF_01876">
    <property type="entry name" value="PsiMP_glycosidase"/>
    <property type="match status" value="1"/>
</dbReference>
<dbReference type="Pfam" id="PF04227">
    <property type="entry name" value="Indigoidine_A"/>
    <property type="match status" value="1"/>
</dbReference>
<reference evidence="10 11" key="1">
    <citation type="submission" date="2015-07" db="EMBL/GenBank/DDBJ databases">
        <title>Draft Genome Sequence of Malassezia furfur CBS1878 and Malassezia pachydermatis CBS1879.</title>
        <authorList>
            <person name="Triana S."/>
            <person name="Ohm R."/>
            <person name="Gonzalez A."/>
            <person name="DeCock H."/>
            <person name="Restrepo S."/>
            <person name="Celis A."/>
        </authorList>
    </citation>
    <scope>NUCLEOTIDE SEQUENCE [LARGE SCALE GENOMIC DNA]</scope>
    <source>
        <strain evidence="10 11">CBS 1879</strain>
    </source>
</reference>
<dbReference type="InterPro" id="IPR029056">
    <property type="entry name" value="Ribokinase-like"/>
</dbReference>
<dbReference type="Pfam" id="PF00294">
    <property type="entry name" value="PfkB"/>
    <property type="match status" value="1"/>
</dbReference>
<feature type="region of interest" description="Disordered" evidence="8">
    <location>
        <begin position="1"/>
        <end position="23"/>
    </location>
</feature>
<proteinExistence type="inferred from homology"/>
<sequence>MVAKATKTPRPNCQKAAATSASTSWTQTMWSQARLVVSEGVQAALQAGRAVVALESTIITHGLPRPINFDTAVAVEDQVRAAGAEPATIAVLDGQAHIGLSRSQLERVADSPPERTVKASRGGLAHIMAKGRGWIGGTTVSGTMALAHRAGVRIFATGGIGGVHRGAEHSMDISADLTELGRTPVAVFCSGAKSILDIPRTLEYLETQGVPVLTFHPQGQFPCFYTAKSGCHVPIVSSTEEAARTIELNTTLGLENGLVFGVPIPSEFEQDGVIIQRAVEQAVQESVEQGIDRLGKQVTPWLLKRVSQLAHTSVRSNVGLVLNNARVASECAVELAGPSPSRVAQVYTPKPKVVVVGCAAMDVTAQQSTSAPGSTAPGNVVLSTGGVAHNIALAAHATLQEKKAVALVAPCADDAIGALLRSQMDDKAMRTDGLVSSSKSAVCNLVLDQEGDLLTGVADMACVEDTLTPDIVQQKLSELRPSVVGMDANLTPDTIAAIVRQCASDGVPVLYEPTSVVKCGRGMDALALLPRLHPLDMITPNQFEVRHMAARLQDVLPIHHAISSLQLEQMSRKLQLPQSLIYDALTLSKVTHTQFIKLGELGVLLVSHAEARTSLPNMIHVHARRLDPRKVINTTGAGDTFAGAVLARASTLSQPITSWTMQTMLDLVEKGQHAAQHTLYSSHAVAPHLPSWHT</sequence>
<keyword evidence="11" id="KW-1185">Reference proteome</keyword>
<keyword evidence="2" id="KW-0479">Metal-binding</keyword>
<dbReference type="RefSeq" id="XP_017994218.1">
    <property type="nucleotide sequence ID" value="XM_018137495.1"/>
</dbReference>
<dbReference type="GO" id="GO:0016798">
    <property type="term" value="F:hydrolase activity, acting on glycosyl bonds"/>
    <property type="evidence" value="ECO:0007669"/>
    <property type="project" value="UniProtKB-KW"/>
</dbReference>
<dbReference type="GO" id="GO:0005737">
    <property type="term" value="C:cytoplasm"/>
    <property type="evidence" value="ECO:0007669"/>
    <property type="project" value="TreeGrafter"/>
</dbReference>
<dbReference type="InterPro" id="IPR011611">
    <property type="entry name" value="PfkB_dom"/>
</dbReference>
<keyword evidence="5" id="KW-0464">Manganese</keyword>
<evidence type="ECO:0000256" key="3">
    <source>
        <dbReference type="ARBA" id="ARBA00022777"/>
    </source>
</evidence>
<comment type="caution">
    <text evidence="10">The sequence shown here is derived from an EMBL/GenBank/DDBJ whole genome shotgun (WGS) entry which is preliminary data.</text>
</comment>
<dbReference type="Gene3D" id="3.40.1190.20">
    <property type="match status" value="1"/>
</dbReference>
<evidence type="ECO:0000313" key="11">
    <source>
        <dbReference type="Proteomes" id="UP000037751"/>
    </source>
</evidence>
<dbReference type="AlphaFoldDB" id="A0A0M8MPF1"/>
<dbReference type="PROSITE" id="PS00584">
    <property type="entry name" value="PFKB_KINASES_2"/>
    <property type="match status" value="1"/>
</dbReference>
<dbReference type="InterPro" id="IPR002173">
    <property type="entry name" value="Carboh/pur_kinase_PfkB_CS"/>
</dbReference>
<evidence type="ECO:0000256" key="5">
    <source>
        <dbReference type="ARBA" id="ARBA00023211"/>
    </source>
</evidence>
<name>A0A0M8MPF1_9BASI</name>
<dbReference type="OrthoDB" id="198885at2759"/>
<dbReference type="SUPFAM" id="SSF53613">
    <property type="entry name" value="Ribokinase-like"/>
    <property type="match status" value="1"/>
</dbReference>
<gene>
    <name evidence="10" type="ORF">Malapachy_3015</name>
</gene>
<dbReference type="GO" id="GO:0016301">
    <property type="term" value="F:kinase activity"/>
    <property type="evidence" value="ECO:0007669"/>
    <property type="project" value="UniProtKB-KW"/>
</dbReference>
<dbReference type="PANTHER" id="PTHR42909:SF1">
    <property type="entry name" value="CARBOHYDRATE KINASE PFKB DOMAIN-CONTAINING PROTEIN"/>
    <property type="match status" value="1"/>
</dbReference>
<keyword evidence="3" id="KW-0418">Kinase</keyword>
<dbReference type="Proteomes" id="UP000037751">
    <property type="component" value="Unassembled WGS sequence"/>
</dbReference>
<keyword evidence="7" id="KW-0326">Glycosidase</keyword>
<keyword evidence="4" id="KW-0378">Hydrolase</keyword>
<evidence type="ECO:0000256" key="4">
    <source>
        <dbReference type="ARBA" id="ARBA00022801"/>
    </source>
</evidence>
<dbReference type="GO" id="GO:0046872">
    <property type="term" value="F:metal ion binding"/>
    <property type="evidence" value="ECO:0007669"/>
    <property type="project" value="UniProtKB-KW"/>
</dbReference>
<dbReference type="PANTHER" id="PTHR42909">
    <property type="entry name" value="ZGC:136858"/>
    <property type="match status" value="1"/>
</dbReference>
<evidence type="ECO:0000256" key="2">
    <source>
        <dbReference type="ARBA" id="ARBA00022723"/>
    </source>
</evidence>
<dbReference type="GO" id="GO:0004730">
    <property type="term" value="F:pseudouridylate synthase activity"/>
    <property type="evidence" value="ECO:0007669"/>
    <property type="project" value="InterPro"/>
</dbReference>
<accession>A0A0M8MPF1</accession>
<dbReference type="EMBL" id="LGAV01000001">
    <property type="protein sequence ID" value="KOS16586.1"/>
    <property type="molecule type" value="Genomic_DNA"/>
</dbReference>
<evidence type="ECO:0000256" key="7">
    <source>
        <dbReference type="ARBA" id="ARBA00023295"/>
    </source>
</evidence>
<evidence type="ECO:0000256" key="6">
    <source>
        <dbReference type="ARBA" id="ARBA00023239"/>
    </source>
</evidence>